<dbReference type="AlphaFoldDB" id="G2XTH5"/>
<proteinExistence type="predicted"/>
<reference evidence="2" key="1">
    <citation type="journal article" date="2011" name="PLoS Genet.">
        <title>Genomic analysis of the necrotrophic fungal pathogens Sclerotinia sclerotiorum and Botrytis cinerea.</title>
        <authorList>
            <person name="Amselem J."/>
            <person name="Cuomo C.A."/>
            <person name="van Kan J.A."/>
            <person name="Viaud M."/>
            <person name="Benito E.P."/>
            <person name="Couloux A."/>
            <person name="Coutinho P.M."/>
            <person name="de Vries R.P."/>
            <person name="Dyer P.S."/>
            <person name="Fillinger S."/>
            <person name="Fournier E."/>
            <person name="Gout L."/>
            <person name="Hahn M."/>
            <person name="Kohn L."/>
            <person name="Lapalu N."/>
            <person name="Plummer K.M."/>
            <person name="Pradier J.M."/>
            <person name="Quevillon E."/>
            <person name="Sharon A."/>
            <person name="Simon A."/>
            <person name="ten Have A."/>
            <person name="Tudzynski B."/>
            <person name="Tudzynski P."/>
            <person name="Wincker P."/>
            <person name="Andrew M."/>
            <person name="Anthouard V."/>
            <person name="Beever R.E."/>
            <person name="Beffa R."/>
            <person name="Benoit I."/>
            <person name="Bouzid O."/>
            <person name="Brault B."/>
            <person name="Chen Z."/>
            <person name="Choquer M."/>
            <person name="Collemare J."/>
            <person name="Cotton P."/>
            <person name="Danchin E.G."/>
            <person name="Da Silva C."/>
            <person name="Gautier A."/>
            <person name="Giraud C."/>
            <person name="Giraud T."/>
            <person name="Gonzalez C."/>
            <person name="Grossetete S."/>
            <person name="Guldener U."/>
            <person name="Henrissat B."/>
            <person name="Howlett B.J."/>
            <person name="Kodira C."/>
            <person name="Kretschmer M."/>
            <person name="Lappartient A."/>
            <person name="Leroch M."/>
            <person name="Levis C."/>
            <person name="Mauceli E."/>
            <person name="Neuveglise C."/>
            <person name="Oeser B."/>
            <person name="Pearson M."/>
            <person name="Poulain J."/>
            <person name="Poussereau N."/>
            <person name="Quesneville H."/>
            <person name="Rascle C."/>
            <person name="Schumacher J."/>
            <person name="Segurens B."/>
            <person name="Sexton A."/>
            <person name="Silva E."/>
            <person name="Sirven C."/>
            <person name="Soanes D.M."/>
            <person name="Talbot N.J."/>
            <person name="Templeton M."/>
            <person name="Yandava C."/>
            <person name="Yarden O."/>
            <person name="Zeng Q."/>
            <person name="Rollins J.A."/>
            <person name="Lebrun M.H."/>
            <person name="Dickman M."/>
        </authorList>
    </citation>
    <scope>NUCLEOTIDE SEQUENCE [LARGE SCALE GENOMIC DNA]</scope>
    <source>
        <strain evidence="2">T4</strain>
    </source>
</reference>
<protein>
    <submittedName>
        <fullName evidence="1">Uncharacterized protein</fullName>
    </submittedName>
</protein>
<dbReference type="InParanoid" id="G2XTH5"/>
<name>G2XTH5_BOTF4</name>
<gene>
    <name evidence="1" type="ORF">BofuT4_uP062410.1</name>
</gene>
<organism evidence="1 2">
    <name type="scientific">Botryotinia fuckeliana (strain T4)</name>
    <name type="common">Noble rot fungus</name>
    <name type="synonym">Botrytis cinerea</name>
    <dbReference type="NCBI Taxonomy" id="999810"/>
    <lineage>
        <taxon>Eukaryota</taxon>
        <taxon>Fungi</taxon>
        <taxon>Dikarya</taxon>
        <taxon>Ascomycota</taxon>
        <taxon>Pezizomycotina</taxon>
        <taxon>Leotiomycetes</taxon>
        <taxon>Helotiales</taxon>
        <taxon>Sclerotiniaceae</taxon>
        <taxon>Botrytis</taxon>
    </lineage>
</organism>
<sequence length="53" mass="6196">MQWTWSCMLSRCRQFHTAIAFSIGFSLQRQHEQINVSQSPWDVAAQELPLPAY</sequence>
<dbReference type="HOGENOM" id="CLU_3068356_0_0_1"/>
<accession>G2XTH5</accession>
<dbReference type="EMBL" id="FQ790266">
    <property type="protein sequence ID" value="CCD33843.1"/>
    <property type="molecule type" value="Genomic_DNA"/>
</dbReference>
<evidence type="ECO:0000313" key="1">
    <source>
        <dbReference type="EMBL" id="CCD33843.1"/>
    </source>
</evidence>
<dbReference type="Proteomes" id="UP000008177">
    <property type="component" value="Unplaced contigs"/>
</dbReference>
<evidence type="ECO:0000313" key="2">
    <source>
        <dbReference type="Proteomes" id="UP000008177"/>
    </source>
</evidence>